<dbReference type="Proteomes" id="UP001062846">
    <property type="component" value="Chromosome 4"/>
</dbReference>
<evidence type="ECO:0000313" key="2">
    <source>
        <dbReference type="Proteomes" id="UP001062846"/>
    </source>
</evidence>
<organism evidence="1 2">
    <name type="scientific">Rhododendron molle</name>
    <name type="common">Chinese azalea</name>
    <name type="synonym">Azalea mollis</name>
    <dbReference type="NCBI Taxonomy" id="49168"/>
    <lineage>
        <taxon>Eukaryota</taxon>
        <taxon>Viridiplantae</taxon>
        <taxon>Streptophyta</taxon>
        <taxon>Embryophyta</taxon>
        <taxon>Tracheophyta</taxon>
        <taxon>Spermatophyta</taxon>
        <taxon>Magnoliopsida</taxon>
        <taxon>eudicotyledons</taxon>
        <taxon>Gunneridae</taxon>
        <taxon>Pentapetalae</taxon>
        <taxon>asterids</taxon>
        <taxon>Ericales</taxon>
        <taxon>Ericaceae</taxon>
        <taxon>Ericoideae</taxon>
        <taxon>Rhodoreae</taxon>
        <taxon>Rhododendron</taxon>
    </lineage>
</organism>
<name>A0ACC0NZE9_RHOML</name>
<evidence type="ECO:0000313" key="1">
    <source>
        <dbReference type="EMBL" id="KAI8558159.1"/>
    </source>
</evidence>
<gene>
    <name evidence="1" type="ORF">RHMOL_Rhmol04G0067700</name>
</gene>
<reference evidence="1" key="1">
    <citation type="submission" date="2022-02" db="EMBL/GenBank/DDBJ databases">
        <title>Plant Genome Project.</title>
        <authorList>
            <person name="Zhang R.-G."/>
        </authorList>
    </citation>
    <scope>NUCLEOTIDE SEQUENCE</scope>
    <source>
        <strain evidence="1">AT1</strain>
    </source>
</reference>
<keyword evidence="2" id="KW-1185">Reference proteome</keyword>
<proteinExistence type="predicted"/>
<protein>
    <submittedName>
        <fullName evidence="1">Uncharacterized protein</fullName>
    </submittedName>
</protein>
<accession>A0ACC0NZE9</accession>
<sequence length="1013" mass="114307">MRYTHLVKGHGEAWGKSPAWFVTPHLMHSLMDRHWISDAFSVDFIYCLDFGSEQFWSVPEPSNFSLAKKECWDCMDVVVLRDCLSICDLSEPGHSEVWVMKDYGVKESWSKDFVIDTMMIDGACLYYEPIMVLEDGQILVFEDERYSILLYEPGSNCLRNVRTLGFSTRYFLGRAHVPSLLSLRNVAEGENFKASMQDMAQPTRPTLYLAKMHISRGSLPLNLILHCTSHDGPTNCSHFGILELDNPGHSQYHNATTIWVFLGWVLLCVLYCAAKEGGRGPSIWDDFTKRWPGITPFVTLFHWDVPQALEDAYGGFLSSKIVRSKGRGRGPSIWDDFTKRWPVEKSNHREDEEDDHVSDNKEEKVNEAEVESEKGDPQQGLINELGAEVTPILNLGAAQSPKEANLSLVEQRMTRKETHSPLMITENMEGADSNVSCPIENSSLGPVSGPLQEAQDNLELAHPGVVAINRTDDPLSLQGIMLSYSQSIVRISQTHGINLMVDLNSADVRRRRRRLLNAMVDSQEQLSEGQGEEGQGGPPQLGPQDAEPPSPSREIQATLAAGLSMNLQFRGNEERWDLFDREKASLLQLQHKLAEINLVRDLDDRLLWTKDKSNSFSIKSISKNKKQKQEEDDYQTMGNPQLPTPLVMDILSRLPIKTLFDFRRVCKDWLSLMSDPYFANLHLSKSQPSLLLKPASPIETELKLDSFDFHVGPSPPRNARMELVTTINLPKGSIPSNIIGSCNGLLCLGNPSSDGPISICNPLLRNLVTLPNCPSGRLISHFSCAFGYSPMIDQYKVVRSFRFGVVHPVTGRETCEAEIYTLGEGSWRSIGEIPTMVYSCSINAFLNGSLHWIDIYSFIYCFDFGSEQLRAVPEPYEFGTGEKKCAPFMLVGVLRHCLSLCGFSEPDHVEVWVMKDYGVKESWSKDFVIDITRFDDSGFGYYEPFMVSDDGVQILMVFGYNWHSILNYDSESKWLRNVYGYDPPYYLGLAHIPSLLSLRDIAKGENFKVSEQR</sequence>
<comment type="caution">
    <text evidence="1">The sequence shown here is derived from an EMBL/GenBank/DDBJ whole genome shotgun (WGS) entry which is preliminary data.</text>
</comment>
<dbReference type="EMBL" id="CM046391">
    <property type="protein sequence ID" value="KAI8558159.1"/>
    <property type="molecule type" value="Genomic_DNA"/>
</dbReference>